<dbReference type="Pfam" id="PF00069">
    <property type="entry name" value="Pkinase"/>
    <property type="match status" value="1"/>
</dbReference>
<accession>A0A8C3Y5W2</accession>
<protein>
    <recommendedName>
        <fullName evidence="2">Protein kinase domain-containing protein</fullName>
    </recommendedName>
</protein>
<dbReference type="Proteomes" id="UP000694563">
    <property type="component" value="Chromosome 35"/>
</dbReference>
<organism evidence="3 4">
    <name type="scientific">Catharus ustulatus</name>
    <name type="common">Russet-backed thrush</name>
    <name type="synonym">Hylocichla ustulatus</name>
    <dbReference type="NCBI Taxonomy" id="91951"/>
    <lineage>
        <taxon>Eukaryota</taxon>
        <taxon>Metazoa</taxon>
        <taxon>Chordata</taxon>
        <taxon>Craniata</taxon>
        <taxon>Vertebrata</taxon>
        <taxon>Euteleostomi</taxon>
        <taxon>Archelosauria</taxon>
        <taxon>Archosauria</taxon>
        <taxon>Dinosauria</taxon>
        <taxon>Saurischia</taxon>
        <taxon>Theropoda</taxon>
        <taxon>Coelurosauria</taxon>
        <taxon>Aves</taxon>
        <taxon>Neognathae</taxon>
        <taxon>Neoaves</taxon>
        <taxon>Telluraves</taxon>
        <taxon>Australaves</taxon>
        <taxon>Passeriformes</taxon>
        <taxon>Turdidae</taxon>
        <taxon>Catharus</taxon>
    </lineage>
</organism>
<reference evidence="3" key="2">
    <citation type="submission" date="2025-08" db="UniProtKB">
        <authorList>
            <consortium name="Ensembl"/>
        </authorList>
    </citation>
    <scope>IDENTIFICATION</scope>
</reference>
<dbReference type="PANTHER" id="PTHR24359:SF39">
    <property type="entry name" value="PROTEIN KINASE DOMAIN-CONTAINING PROTEIN"/>
    <property type="match status" value="1"/>
</dbReference>
<dbReference type="SUPFAM" id="SSF56112">
    <property type="entry name" value="Protein kinase-like (PK-like)"/>
    <property type="match status" value="1"/>
</dbReference>
<feature type="domain" description="Protein kinase" evidence="2">
    <location>
        <begin position="115"/>
        <end position="386"/>
    </location>
</feature>
<evidence type="ECO:0000256" key="1">
    <source>
        <dbReference type="SAM" id="MobiDB-lite"/>
    </source>
</evidence>
<dbReference type="PANTHER" id="PTHR24359">
    <property type="entry name" value="SERINE/THREONINE-PROTEIN KINASE SBK1"/>
    <property type="match status" value="1"/>
</dbReference>
<dbReference type="GO" id="GO:0005524">
    <property type="term" value="F:ATP binding"/>
    <property type="evidence" value="ECO:0007669"/>
    <property type="project" value="InterPro"/>
</dbReference>
<evidence type="ECO:0000259" key="2">
    <source>
        <dbReference type="PROSITE" id="PS50011"/>
    </source>
</evidence>
<dbReference type="SMART" id="SM00220">
    <property type="entry name" value="S_TKc"/>
    <property type="match status" value="1"/>
</dbReference>
<proteinExistence type="predicted"/>
<feature type="region of interest" description="Disordered" evidence="1">
    <location>
        <begin position="397"/>
        <end position="423"/>
    </location>
</feature>
<name>A0A8C3Y5W2_CATUS</name>
<keyword evidence="4" id="KW-1185">Reference proteome</keyword>
<dbReference type="PROSITE" id="PS50011">
    <property type="entry name" value="PROTEIN_KINASE_DOM"/>
    <property type="match status" value="1"/>
</dbReference>
<dbReference type="Gene3D" id="1.10.510.10">
    <property type="entry name" value="Transferase(Phosphotransferase) domain 1"/>
    <property type="match status" value="1"/>
</dbReference>
<dbReference type="InterPro" id="IPR000719">
    <property type="entry name" value="Prot_kinase_dom"/>
</dbReference>
<reference evidence="3" key="1">
    <citation type="submission" date="2020-10" db="EMBL/GenBank/DDBJ databases">
        <title>Catharus ustulatus (Swainson's thrush) genome, bCatUst1, primary haplotype v2.</title>
        <authorList>
            <person name="Delmore K."/>
            <person name="Vafadar M."/>
            <person name="Formenti G."/>
            <person name="Chow W."/>
            <person name="Pelan S."/>
            <person name="Howe K."/>
            <person name="Rhie A."/>
            <person name="Mountcastle J."/>
            <person name="Haase B."/>
            <person name="Fedrigo O."/>
            <person name="Jarvis E.D."/>
        </authorList>
    </citation>
    <scope>NUCLEOTIDE SEQUENCE [LARGE SCALE GENOMIC DNA]</scope>
</reference>
<dbReference type="Ensembl" id="ENSCUST00005020394.1">
    <property type="protein sequence ID" value="ENSCUSP00005019649.1"/>
    <property type="gene ID" value="ENSCUSG00005012564.1"/>
</dbReference>
<dbReference type="GO" id="GO:0004674">
    <property type="term" value="F:protein serine/threonine kinase activity"/>
    <property type="evidence" value="ECO:0007669"/>
    <property type="project" value="TreeGrafter"/>
</dbReference>
<dbReference type="InterPro" id="IPR011009">
    <property type="entry name" value="Kinase-like_dom_sf"/>
</dbReference>
<evidence type="ECO:0000313" key="4">
    <source>
        <dbReference type="Proteomes" id="UP000694563"/>
    </source>
</evidence>
<sequence>MSPGAFPVPADPGVLPVPGVLLPVPGVFLVPSDPGVLPVQVSLSLSPDALPVPGVFPVPADPGVLLPVQVCLSLSQVCLSLSPVCSLSQVRCYLSQVCLSLTRVCYLSQVCLSLTQVRCYLSQVCFTCLRCALPVSGARVALKLLSKERTARCGFLREFCTHLCLRGGLTCVQVLPLAFETPTEFGFAQELAPAGDLCVSPIPRGLPEPQVKRCAAQVSSALSYLHGHALVHRDLKLDNVLAFDRECHLVKLGDFGLTRVLGWQVRPARSPAPYAAPELWHLRAGEARLRLEPALDTWAFGVLLFALLTGRFPWSSPARSDPAFRRFRTWHGRTCAGEAPPRPPRTWRGLGEAALRMLRGLLHPLPGRRCPPGEVLRYLGEGNTWRWDRNTWTGEMETPGDGIETPGNGRETPGQVRETPGDGLGTSGMSWKHLDRSWTHLEGAKNTWTGVGHTWMEP</sequence>
<reference evidence="3" key="3">
    <citation type="submission" date="2025-09" db="UniProtKB">
        <authorList>
            <consortium name="Ensembl"/>
        </authorList>
    </citation>
    <scope>IDENTIFICATION</scope>
</reference>
<dbReference type="AlphaFoldDB" id="A0A8C3Y5W2"/>
<evidence type="ECO:0000313" key="3">
    <source>
        <dbReference type="Ensembl" id="ENSCUSP00005019649.1"/>
    </source>
</evidence>